<name>A0ABD3M4U5_9STRA</name>
<feature type="transmembrane region" description="Helical" evidence="3">
    <location>
        <begin position="69"/>
        <end position="92"/>
    </location>
</feature>
<feature type="domain" description="EF-hand" evidence="4">
    <location>
        <begin position="464"/>
        <end position="499"/>
    </location>
</feature>
<keyword evidence="6" id="KW-1185">Reference proteome</keyword>
<evidence type="ECO:0000256" key="3">
    <source>
        <dbReference type="SAM" id="Phobius"/>
    </source>
</evidence>
<dbReference type="InterPro" id="IPR013121">
    <property type="entry name" value="Fe_red_NAD-bd_6"/>
</dbReference>
<accession>A0ABD3M4U5</accession>
<reference evidence="5 6" key="1">
    <citation type="submission" date="2024-10" db="EMBL/GenBank/DDBJ databases">
        <title>Updated reference genomes for cyclostephanoid diatoms.</title>
        <authorList>
            <person name="Roberts W.R."/>
            <person name="Alverson A.J."/>
        </authorList>
    </citation>
    <scope>NUCLEOTIDE SEQUENCE [LARGE SCALE GENOMIC DNA]</scope>
    <source>
        <strain evidence="5 6">AJA232-27</strain>
    </source>
</reference>
<dbReference type="InterPro" id="IPR050369">
    <property type="entry name" value="RBOH/FRE"/>
</dbReference>
<feature type="region of interest" description="Disordered" evidence="2">
    <location>
        <begin position="1"/>
        <end position="40"/>
    </location>
</feature>
<dbReference type="Pfam" id="PF08030">
    <property type="entry name" value="NAD_binding_6"/>
    <property type="match status" value="1"/>
</dbReference>
<feature type="compositionally biased region" description="Low complexity" evidence="2">
    <location>
        <begin position="9"/>
        <end position="18"/>
    </location>
</feature>
<dbReference type="CDD" id="cd06186">
    <property type="entry name" value="NOX_Duox_like_FAD_NADP"/>
    <property type="match status" value="1"/>
</dbReference>
<protein>
    <recommendedName>
        <fullName evidence="4">EF-hand domain-containing protein</fullName>
    </recommendedName>
</protein>
<dbReference type="Gene3D" id="3.40.50.80">
    <property type="entry name" value="Nucleotide-binding domain of ferredoxin-NADP reductase (FNR) module"/>
    <property type="match status" value="1"/>
</dbReference>
<evidence type="ECO:0000256" key="1">
    <source>
        <dbReference type="ARBA" id="ARBA00023002"/>
    </source>
</evidence>
<keyword evidence="1" id="KW-0560">Oxidoreductase</keyword>
<proteinExistence type="predicted"/>
<dbReference type="InterPro" id="IPR039261">
    <property type="entry name" value="FNR_nucleotide-bd"/>
</dbReference>
<evidence type="ECO:0000313" key="6">
    <source>
        <dbReference type="Proteomes" id="UP001530293"/>
    </source>
</evidence>
<dbReference type="Proteomes" id="UP001530293">
    <property type="component" value="Unassembled WGS sequence"/>
</dbReference>
<dbReference type="InterPro" id="IPR002048">
    <property type="entry name" value="EF_hand_dom"/>
</dbReference>
<keyword evidence="3" id="KW-0812">Transmembrane</keyword>
<dbReference type="SUPFAM" id="SSF52343">
    <property type="entry name" value="Ferredoxin reductase-like, C-terminal NADP-linked domain"/>
    <property type="match status" value="1"/>
</dbReference>
<evidence type="ECO:0000313" key="5">
    <source>
        <dbReference type="EMBL" id="KAL3759031.1"/>
    </source>
</evidence>
<keyword evidence="3" id="KW-1133">Transmembrane helix</keyword>
<dbReference type="EMBL" id="JALLBG020000214">
    <property type="protein sequence ID" value="KAL3759031.1"/>
    <property type="molecule type" value="Genomic_DNA"/>
</dbReference>
<dbReference type="AlphaFoldDB" id="A0ABD3M4U5"/>
<dbReference type="PANTHER" id="PTHR11972:SF153">
    <property type="entry name" value="SUPEROXIDE-GENERATING NADPH OXIDASE HEAVY CHAIN SUBUNIT A"/>
    <property type="match status" value="1"/>
</dbReference>
<sequence>MSRREFRSRLTGGTSSSRKQSFKRTTGGKARVASENNRKPYPSKVPAYDFLRKEDGEKLIGSLLPSAEWWYGVVAISLTCMLASIITLWAPYPIGARIPTETVAIMPFSNGCVGLNSCICPRETICADDLLSMIFLTIARATAFFNYPLYMLLFLSKANNLNNFLQRTVLKCWVNFSDFHRVHTLFGILVGLESTSHTFFHVLRWARRKNDIQMFFKTHLIESAFFERLGETSCIISFENPPGCGKQNSAYVYIMLPWISKYKFHAFTVFPCTKPNHSSLCISKCGDWTTKLTDTIATPTHKPAFVVGPFLSPFSSPAMDSENLIAVASGIGVTPAISLIKQYSNTHRRLNLIWICRDAGLIEYFLHNVDFGSDGYNLIYYTGKKRPLVLDDTIPRNIFIFNRHPNLERAVSSIIESTTTDQLYDITVIGSNHCRTSFDPLIVTVDCQGAIYTMSHLLGDDYHLLMGKISDSFAKLDDDGDGRLDRVQFEEFINQMLKDGSDAADEEIVISTLTSDIQRENSHVFESISHDIENPEMEQFHENEAGNSKKFSAKNWKMLYCGGSKPILDTLKDLECKFRIDLAVEKFDW</sequence>
<keyword evidence="3" id="KW-0472">Membrane</keyword>
<comment type="caution">
    <text evidence="5">The sequence shown here is derived from an EMBL/GenBank/DDBJ whole genome shotgun (WGS) entry which is preliminary data.</text>
</comment>
<organism evidence="5 6">
    <name type="scientific">Discostella pseudostelligera</name>
    <dbReference type="NCBI Taxonomy" id="259834"/>
    <lineage>
        <taxon>Eukaryota</taxon>
        <taxon>Sar</taxon>
        <taxon>Stramenopiles</taxon>
        <taxon>Ochrophyta</taxon>
        <taxon>Bacillariophyta</taxon>
        <taxon>Coscinodiscophyceae</taxon>
        <taxon>Thalassiosirophycidae</taxon>
        <taxon>Stephanodiscales</taxon>
        <taxon>Stephanodiscaceae</taxon>
        <taxon>Discostella</taxon>
    </lineage>
</organism>
<evidence type="ECO:0000259" key="4">
    <source>
        <dbReference type="PROSITE" id="PS50222"/>
    </source>
</evidence>
<dbReference type="GO" id="GO:0016491">
    <property type="term" value="F:oxidoreductase activity"/>
    <property type="evidence" value="ECO:0007669"/>
    <property type="project" value="UniProtKB-KW"/>
</dbReference>
<evidence type="ECO:0000256" key="2">
    <source>
        <dbReference type="SAM" id="MobiDB-lite"/>
    </source>
</evidence>
<gene>
    <name evidence="5" type="ORF">ACHAWU_008640</name>
</gene>
<dbReference type="PANTHER" id="PTHR11972">
    <property type="entry name" value="NADPH OXIDASE"/>
    <property type="match status" value="1"/>
</dbReference>
<dbReference type="PROSITE" id="PS50222">
    <property type="entry name" value="EF_HAND_2"/>
    <property type="match status" value="1"/>
</dbReference>